<evidence type="ECO:0000313" key="4">
    <source>
        <dbReference type="Proteomes" id="UP001596512"/>
    </source>
</evidence>
<name>A0ABW2TX83_9PSEU</name>
<sequence>MLAAGRAGAEPGTAYAAEFDDHSADRPTRARSAFVRVALLAGTVTAVGLLLVPFTSDDAFVLALGAVDGPALVRYGLLALALGAAIAAVVAGGAARLSVARGAAVGLLAAVAAVTLPQIASGLFVDRLHTASGPYLALLAAAALTAAIWSVRPSATAGEAEVRFDVRRLHQVTGALGLLTAAAALIAGTGAQLVAEGVDAPPAYASRLFLPVAVLVAALSAPLFAPRAAARSGPRSPSCSPGSASPPRAASTPRSPRPGPAARCPSARACGSRASRSCWPAPPRSPPPSRAAPSATTST</sequence>
<evidence type="ECO:0000313" key="3">
    <source>
        <dbReference type="EMBL" id="MFC7617828.1"/>
    </source>
</evidence>
<reference evidence="4" key="1">
    <citation type="journal article" date="2019" name="Int. J. Syst. Evol. Microbiol.">
        <title>The Global Catalogue of Microorganisms (GCM) 10K type strain sequencing project: providing services to taxonomists for standard genome sequencing and annotation.</title>
        <authorList>
            <consortium name="The Broad Institute Genomics Platform"/>
            <consortium name="The Broad Institute Genome Sequencing Center for Infectious Disease"/>
            <person name="Wu L."/>
            <person name="Ma J."/>
        </authorList>
    </citation>
    <scope>NUCLEOTIDE SEQUENCE [LARGE SCALE GENOMIC DNA]</scope>
    <source>
        <strain evidence="4">JCM 17695</strain>
    </source>
</reference>
<dbReference type="Proteomes" id="UP001596512">
    <property type="component" value="Unassembled WGS sequence"/>
</dbReference>
<protein>
    <recommendedName>
        <fullName evidence="5">DUF998 domain-containing protein</fullName>
    </recommendedName>
</protein>
<organism evidence="3 4">
    <name type="scientific">Actinokineospora soli</name>
    <dbReference type="NCBI Taxonomy" id="1048753"/>
    <lineage>
        <taxon>Bacteria</taxon>
        <taxon>Bacillati</taxon>
        <taxon>Actinomycetota</taxon>
        <taxon>Actinomycetes</taxon>
        <taxon>Pseudonocardiales</taxon>
        <taxon>Pseudonocardiaceae</taxon>
        <taxon>Actinokineospora</taxon>
    </lineage>
</organism>
<feature type="transmembrane region" description="Helical" evidence="2">
    <location>
        <begin position="102"/>
        <end position="120"/>
    </location>
</feature>
<evidence type="ECO:0000256" key="1">
    <source>
        <dbReference type="SAM" id="MobiDB-lite"/>
    </source>
</evidence>
<proteinExistence type="predicted"/>
<feature type="transmembrane region" description="Helical" evidence="2">
    <location>
        <begin position="132"/>
        <end position="151"/>
    </location>
</feature>
<evidence type="ECO:0000256" key="2">
    <source>
        <dbReference type="SAM" id="Phobius"/>
    </source>
</evidence>
<keyword evidence="2" id="KW-0812">Transmembrane</keyword>
<keyword evidence="2" id="KW-0472">Membrane</keyword>
<evidence type="ECO:0008006" key="5">
    <source>
        <dbReference type="Google" id="ProtNLM"/>
    </source>
</evidence>
<feature type="transmembrane region" description="Helical" evidence="2">
    <location>
        <begin position="72"/>
        <end position="95"/>
    </location>
</feature>
<keyword evidence="2" id="KW-1133">Transmembrane helix</keyword>
<feature type="transmembrane region" description="Helical" evidence="2">
    <location>
        <begin position="33"/>
        <end position="52"/>
    </location>
</feature>
<comment type="caution">
    <text evidence="3">The sequence shown here is derived from an EMBL/GenBank/DDBJ whole genome shotgun (WGS) entry which is preliminary data.</text>
</comment>
<feature type="transmembrane region" description="Helical" evidence="2">
    <location>
        <begin position="172"/>
        <end position="195"/>
    </location>
</feature>
<gene>
    <name evidence="3" type="ORF">ACFQV2_34905</name>
</gene>
<feature type="compositionally biased region" description="Pro residues" evidence="1">
    <location>
        <begin position="280"/>
        <end position="290"/>
    </location>
</feature>
<feature type="region of interest" description="Disordered" evidence="1">
    <location>
        <begin position="228"/>
        <end position="299"/>
    </location>
</feature>
<keyword evidence="4" id="KW-1185">Reference proteome</keyword>
<feature type="transmembrane region" description="Helical" evidence="2">
    <location>
        <begin position="207"/>
        <end position="225"/>
    </location>
</feature>
<feature type="compositionally biased region" description="Low complexity" evidence="1">
    <location>
        <begin position="228"/>
        <end position="279"/>
    </location>
</feature>
<dbReference type="EMBL" id="JBHTEY010000004">
    <property type="protein sequence ID" value="MFC7617828.1"/>
    <property type="molecule type" value="Genomic_DNA"/>
</dbReference>
<accession>A0ABW2TX83</accession>